<reference evidence="1 2" key="1">
    <citation type="submission" date="2022-06" db="EMBL/GenBank/DDBJ databases">
        <title>Acetobacer genomes from food samples.</title>
        <authorList>
            <person name="Sombolestani A."/>
        </authorList>
    </citation>
    <scope>NUCLEOTIDE SEQUENCE [LARGE SCALE GENOMIC DNA]</scope>
    <source>
        <strain evidence="1 2">R-83281</strain>
    </source>
</reference>
<dbReference type="Proteomes" id="UP001523543">
    <property type="component" value="Unassembled WGS sequence"/>
</dbReference>
<protein>
    <submittedName>
        <fullName evidence="1">Uncharacterized protein</fullName>
    </submittedName>
</protein>
<gene>
    <name evidence="1" type="ORF">NKW54_12385</name>
</gene>
<keyword evidence="2" id="KW-1185">Reference proteome</keyword>
<sequence>MLGSGRSGYDRSRQAGRGRNGKLIAALSWWLEWGSYDETLWADLEGTEEARVDPLPEWQWIWRAWHRLSAERPHVTQGFGVPMGGTVIEGRPGVIPWSAVRKWAEHHGLSLAEMALLDRVLLAMDGVYIQHWAAKFKARVS</sequence>
<proteinExistence type="predicted"/>
<evidence type="ECO:0000313" key="1">
    <source>
        <dbReference type="EMBL" id="MCP1246733.1"/>
    </source>
</evidence>
<dbReference type="RefSeq" id="WP_253550778.1">
    <property type="nucleotide sequence ID" value="NZ_JAMYZR010000027.1"/>
</dbReference>
<evidence type="ECO:0000313" key="2">
    <source>
        <dbReference type="Proteomes" id="UP001523543"/>
    </source>
</evidence>
<dbReference type="EMBL" id="JAMYZR010000027">
    <property type="protein sequence ID" value="MCP1246733.1"/>
    <property type="molecule type" value="Genomic_DNA"/>
</dbReference>
<comment type="caution">
    <text evidence="1">The sequence shown here is derived from an EMBL/GenBank/DDBJ whole genome shotgun (WGS) entry which is preliminary data.</text>
</comment>
<organism evidence="1 2">
    <name type="scientific">Acetobacter cerevisiae</name>
    <dbReference type="NCBI Taxonomy" id="178900"/>
    <lineage>
        <taxon>Bacteria</taxon>
        <taxon>Pseudomonadati</taxon>
        <taxon>Pseudomonadota</taxon>
        <taxon>Alphaproteobacteria</taxon>
        <taxon>Acetobacterales</taxon>
        <taxon>Acetobacteraceae</taxon>
        <taxon>Acetobacter</taxon>
    </lineage>
</organism>
<accession>A0ABT1ETM1</accession>
<name>A0ABT1ETM1_9PROT</name>